<name>A0A5P2BRE5_STRVZ</name>
<evidence type="ECO:0000313" key="6">
    <source>
        <dbReference type="EMBL" id="QES33055.1"/>
    </source>
</evidence>
<feature type="domain" description="GHMP kinase C-terminal" evidence="5">
    <location>
        <begin position="248"/>
        <end position="306"/>
    </location>
</feature>
<organism evidence="6 7">
    <name type="scientific">Streptomyces venezuelae</name>
    <dbReference type="NCBI Taxonomy" id="54571"/>
    <lineage>
        <taxon>Bacteria</taxon>
        <taxon>Bacillati</taxon>
        <taxon>Actinomycetota</taxon>
        <taxon>Actinomycetes</taxon>
        <taxon>Kitasatosporales</taxon>
        <taxon>Streptomycetaceae</taxon>
        <taxon>Streptomyces</taxon>
    </lineage>
</organism>
<dbReference type="Pfam" id="PF08544">
    <property type="entry name" value="GHMP_kinases_C"/>
    <property type="match status" value="1"/>
</dbReference>
<dbReference type="InterPro" id="IPR006204">
    <property type="entry name" value="GHMP_kinase_N_dom"/>
</dbReference>
<keyword evidence="1" id="KW-0808">Transferase</keyword>
<evidence type="ECO:0000259" key="4">
    <source>
        <dbReference type="Pfam" id="PF00288"/>
    </source>
</evidence>
<dbReference type="InterPro" id="IPR020568">
    <property type="entry name" value="Ribosomal_Su5_D2-typ_SF"/>
</dbReference>
<feature type="domain" description="GHMP kinase N-terminal" evidence="4">
    <location>
        <begin position="110"/>
        <end position="177"/>
    </location>
</feature>
<feature type="compositionally biased region" description="Pro residues" evidence="3">
    <location>
        <begin position="389"/>
        <end position="401"/>
    </location>
</feature>
<dbReference type="SUPFAM" id="SSF54211">
    <property type="entry name" value="Ribosomal protein S5 domain 2-like"/>
    <property type="match status" value="1"/>
</dbReference>
<evidence type="ECO:0000313" key="7">
    <source>
        <dbReference type="Proteomes" id="UP000322927"/>
    </source>
</evidence>
<reference evidence="6 7" key="1">
    <citation type="submission" date="2018-05" db="EMBL/GenBank/DDBJ databases">
        <title>Streptomyces venezuelae.</title>
        <authorList>
            <person name="Kim W."/>
            <person name="Lee N."/>
            <person name="Cho B.-K."/>
        </authorList>
    </citation>
    <scope>NUCLEOTIDE SEQUENCE [LARGE SCALE GENOMIC DNA]</scope>
    <source>
        <strain evidence="6 7">ATCC 14584</strain>
    </source>
</reference>
<dbReference type="Pfam" id="PF00288">
    <property type="entry name" value="GHMP_kinases_N"/>
    <property type="match status" value="1"/>
</dbReference>
<keyword evidence="2 6" id="KW-0418">Kinase</keyword>
<dbReference type="OrthoDB" id="4548147at2"/>
<dbReference type="GO" id="GO:0016301">
    <property type="term" value="F:kinase activity"/>
    <property type="evidence" value="ECO:0007669"/>
    <property type="project" value="UniProtKB-KW"/>
</dbReference>
<dbReference type="Proteomes" id="UP000322927">
    <property type="component" value="Chromosome"/>
</dbReference>
<evidence type="ECO:0000256" key="3">
    <source>
        <dbReference type="SAM" id="MobiDB-lite"/>
    </source>
</evidence>
<protein>
    <submittedName>
        <fullName evidence="6">Kinase</fullName>
    </submittedName>
</protein>
<evidence type="ECO:0000259" key="5">
    <source>
        <dbReference type="Pfam" id="PF08544"/>
    </source>
</evidence>
<dbReference type="InterPro" id="IPR014721">
    <property type="entry name" value="Ribsml_uS5_D2-typ_fold_subgr"/>
</dbReference>
<dbReference type="EMBL" id="CP029192">
    <property type="protein sequence ID" value="QES33055.1"/>
    <property type="molecule type" value="Genomic_DNA"/>
</dbReference>
<dbReference type="InterPro" id="IPR013750">
    <property type="entry name" value="GHMP_kinase_C_dom"/>
</dbReference>
<evidence type="ECO:0000256" key="2">
    <source>
        <dbReference type="ARBA" id="ARBA00022777"/>
    </source>
</evidence>
<dbReference type="GO" id="GO:0005524">
    <property type="term" value="F:ATP binding"/>
    <property type="evidence" value="ECO:0007669"/>
    <property type="project" value="InterPro"/>
</dbReference>
<evidence type="ECO:0000256" key="1">
    <source>
        <dbReference type="ARBA" id="ARBA00022679"/>
    </source>
</evidence>
<accession>A0A5P2BRE5</accession>
<feature type="region of interest" description="Disordered" evidence="3">
    <location>
        <begin position="384"/>
        <end position="408"/>
    </location>
</feature>
<gene>
    <name evidence="6" type="ORF">DEJ48_06265</name>
</gene>
<sequence>MIVKSVWVRQTGPCGAPCRARRDVERSRVKLYQEAAHRSRPPHRGAPVTGVGTAFGTFGELLQGVLPEEGGDFLVTLPVARWTMATFRRGSPSGELEVRPRHKTKALRLARMIAESAPAGPSAHPPGGVLTVSSVIPEGKGLASSSADLVATARAVGRALGVPMPPTRIERLLARIEPTDGVLYPAIVAYHHRSVRLHSVLGSLPAMAVVGIDEGGSVDTVDFNRIPKPFTTADRHAYAGLLERLTVAVRGHDLAEVGRIATRSARMNQALRHKASLEPMLDICREVGGLGVAVGHSGTTSGILLDATDPAYTRRVTAAAEACGELTGGGPGDGPGGVSVYRTLSFGTVPSPHALPGQHALAARPLVPGRPAAAARSALPAPRALPVTHPLPEPSAFPVPPGADEEVP</sequence>
<proteinExistence type="predicted"/>
<dbReference type="AlphaFoldDB" id="A0A5P2BRE5"/>
<dbReference type="Gene3D" id="3.30.230.10">
    <property type="match status" value="1"/>
</dbReference>